<name>Q9WWB6_AGRTU</name>
<accession>Q9WWB6</accession>
<protein>
    <submittedName>
        <fullName evidence="2">Haloalcohol dehalogenase B</fullName>
    </submittedName>
</protein>
<sequence>MSTAIVTNVKHFGGMGSALRLSEAGHTVACHDESFKQKDELEAFAETYPQLKPMSEQEPAELIEAVTSAYGQGDVLSATTYSRQSPTIDKYAVEDYRGAVEALQIRPFALVNAVASQMKKRKSGHIIFITSGNALRAWKELSTYTSARAGACTLANALSKELGEYNIPVFAIGPNYLHSEDSPYFYPTEPWKTNPEHVAHVKKVTALQRLGTQKELGELVRFSRLVVVTI</sequence>
<dbReference type="SUPFAM" id="SSF51735">
    <property type="entry name" value="NAD(P)-binding Rossmann-fold domains"/>
    <property type="match status" value="1"/>
</dbReference>
<comment type="similarity">
    <text evidence="1">Belongs to the short-chain dehydrogenases/reductases (SDR) family.</text>
</comment>
<organism evidence="2">
    <name type="scientific">Agrobacterium tumefaciens</name>
    <dbReference type="NCBI Taxonomy" id="358"/>
    <lineage>
        <taxon>Bacteria</taxon>
        <taxon>Pseudomonadati</taxon>
        <taxon>Pseudomonadota</taxon>
        <taxon>Alphaproteobacteria</taxon>
        <taxon>Hyphomicrobiales</taxon>
        <taxon>Rhizobiaceae</taxon>
        <taxon>Rhizobium/Agrobacterium group</taxon>
        <taxon>Agrobacterium</taxon>
        <taxon>Agrobacterium tumefaciens complex</taxon>
    </lineage>
</organism>
<dbReference type="PRINTS" id="PR00081">
    <property type="entry name" value="GDHRDH"/>
</dbReference>
<proteinExistence type="inferred from homology"/>
<evidence type="ECO:0000256" key="1">
    <source>
        <dbReference type="ARBA" id="ARBA00006484"/>
    </source>
</evidence>
<dbReference type="Pfam" id="PF00106">
    <property type="entry name" value="adh_short"/>
    <property type="match status" value="1"/>
</dbReference>
<dbReference type="PANTHER" id="PTHR42879:SF6">
    <property type="entry name" value="NADPH-DEPENDENT REDUCTASE BACG"/>
    <property type="match status" value="1"/>
</dbReference>
<dbReference type="InterPro" id="IPR050259">
    <property type="entry name" value="SDR"/>
</dbReference>
<dbReference type="Gene3D" id="3.40.50.720">
    <property type="entry name" value="NAD(P)-binding Rossmann-like Domain"/>
    <property type="match status" value="1"/>
</dbReference>
<dbReference type="EMBL" id="AF149769">
    <property type="protein sequence ID" value="AAD34609.1"/>
    <property type="molecule type" value="Genomic_DNA"/>
</dbReference>
<reference evidence="2" key="1">
    <citation type="thesis" date="1996" institute="University of Wales" country="Cardiff, United Kingdom">
        <title>Cloning and nucleotide sequence of the 1,3-dichloro-2-propanol and 3-chloro-1,2-propanediol dehalogenase gene of Agrobacterium tumefaciens HK7.</title>
        <authorList>
            <person name="Lewis M."/>
        </authorList>
    </citation>
    <scope>NUCLEOTIDE SEQUENCE</scope>
    <source>
        <strain evidence="2">HK7</strain>
    </source>
</reference>
<evidence type="ECO:0000313" key="2">
    <source>
        <dbReference type="EMBL" id="AAD34609.1"/>
    </source>
</evidence>
<dbReference type="AlphaFoldDB" id="Q9WWB6"/>
<reference evidence="2" key="2">
    <citation type="journal article" date="1999" name="Biodegradation">
        <title>Cloning and nucleotide sequence of the haloalcohol dehalogenase B gene from Agrobacterium tumefaciens.</title>
        <authorList>
            <person name="Lewis M."/>
            <person name="Greenaway S.G."/>
        </authorList>
    </citation>
    <scope>NUCLEOTIDE SEQUENCE</scope>
    <source>
        <strain evidence="2">HK7</strain>
    </source>
</reference>
<dbReference type="InterPro" id="IPR002347">
    <property type="entry name" value="SDR_fam"/>
</dbReference>
<dbReference type="InterPro" id="IPR036291">
    <property type="entry name" value="NAD(P)-bd_dom_sf"/>
</dbReference>
<dbReference type="PANTHER" id="PTHR42879">
    <property type="entry name" value="3-OXOACYL-(ACYL-CARRIER-PROTEIN) REDUCTASE"/>
    <property type="match status" value="1"/>
</dbReference>